<dbReference type="Proteomes" id="UP000887458">
    <property type="component" value="Unassembled WGS sequence"/>
</dbReference>
<reference evidence="1 2" key="1">
    <citation type="journal article" date="2018" name="J. Allergy Clin. Immunol.">
        <title>High-quality assembly of Dermatophagoides pteronyssinus genome and transcriptome reveals a wide range of novel allergens.</title>
        <authorList>
            <person name="Liu X.Y."/>
            <person name="Yang K.Y."/>
            <person name="Wang M.Q."/>
            <person name="Kwok J.S."/>
            <person name="Zeng X."/>
            <person name="Yang Z."/>
            <person name="Xiao X.J."/>
            <person name="Lau C.P."/>
            <person name="Li Y."/>
            <person name="Huang Z.M."/>
            <person name="Ba J.G."/>
            <person name="Yim A.K."/>
            <person name="Ouyang C.Y."/>
            <person name="Ngai S.M."/>
            <person name="Chan T.F."/>
            <person name="Leung E.L."/>
            <person name="Liu L."/>
            <person name="Liu Z.G."/>
            <person name="Tsui S.K."/>
        </authorList>
    </citation>
    <scope>NUCLEOTIDE SEQUENCE [LARGE SCALE GENOMIC DNA]</scope>
    <source>
        <tissue evidence="1">Whole mite body</tissue>
    </source>
</reference>
<sequence>MKSFHYFPMYGVEKVFFHKSKYLGNSGTTKTKFFLSRENLCGSYDQTFYSEGSYLADKDVKHNKNKIKSEMSIRMFIISVYVNSISKTRTTKID</sequence>
<comment type="caution">
    <text evidence="1">The sequence shown here is derived from an EMBL/GenBank/DDBJ whole genome shotgun (WGS) entry which is preliminary data.</text>
</comment>
<proteinExistence type="predicted"/>
<protein>
    <submittedName>
        <fullName evidence="1">Uncharacterized protein</fullName>
    </submittedName>
</protein>
<reference evidence="1 2" key="2">
    <citation type="journal article" date="2022" name="Mol. Biol. Evol.">
        <title>Comparative Genomics Reveals Insights into the Divergent Evolution of Astigmatic Mites and Household Pest Adaptations.</title>
        <authorList>
            <person name="Xiong Q."/>
            <person name="Wan A.T."/>
            <person name="Liu X."/>
            <person name="Fung C.S."/>
            <person name="Xiao X."/>
            <person name="Malainual N."/>
            <person name="Hou J."/>
            <person name="Wang L."/>
            <person name="Wang M."/>
            <person name="Yang K.Y."/>
            <person name="Cui Y."/>
            <person name="Leung E.L."/>
            <person name="Nong W."/>
            <person name="Shin S.K."/>
            <person name="Au S.W."/>
            <person name="Jeong K.Y."/>
            <person name="Chew F.T."/>
            <person name="Hui J.H."/>
            <person name="Leung T.F."/>
            <person name="Tungtrongchitr A."/>
            <person name="Zhong N."/>
            <person name="Liu Z."/>
            <person name="Tsui S.K."/>
        </authorList>
    </citation>
    <scope>NUCLEOTIDE SEQUENCE [LARGE SCALE GENOMIC DNA]</scope>
    <source>
        <strain evidence="1">Derp</strain>
    </source>
</reference>
<evidence type="ECO:0000313" key="1">
    <source>
        <dbReference type="EMBL" id="KAH9415903.1"/>
    </source>
</evidence>
<accession>A0ABQ8J021</accession>
<gene>
    <name evidence="1" type="ORF">DERP_000397</name>
</gene>
<keyword evidence="2" id="KW-1185">Reference proteome</keyword>
<name>A0ABQ8J021_DERPT</name>
<organism evidence="1 2">
    <name type="scientific">Dermatophagoides pteronyssinus</name>
    <name type="common">European house dust mite</name>
    <dbReference type="NCBI Taxonomy" id="6956"/>
    <lineage>
        <taxon>Eukaryota</taxon>
        <taxon>Metazoa</taxon>
        <taxon>Ecdysozoa</taxon>
        <taxon>Arthropoda</taxon>
        <taxon>Chelicerata</taxon>
        <taxon>Arachnida</taxon>
        <taxon>Acari</taxon>
        <taxon>Acariformes</taxon>
        <taxon>Sarcoptiformes</taxon>
        <taxon>Astigmata</taxon>
        <taxon>Psoroptidia</taxon>
        <taxon>Analgoidea</taxon>
        <taxon>Pyroglyphidae</taxon>
        <taxon>Dermatophagoidinae</taxon>
        <taxon>Dermatophagoides</taxon>
    </lineage>
</organism>
<dbReference type="EMBL" id="NJHN03000095">
    <property type="protein sequence ID" value="KAH9415903.1"/>
    <property type="molecule type" value="Genomic_DNA"/>
</dbReference>
<evidence type="ECO:0000313" key="2">
    <source>
        <dbReference type="Proteomes" id="UP000887458"/>
    </source>
</evidence>